<evidence type="ECO:0000313" key="1">
    <source>
        <dbReference type="EMBL" id="SFV63220.1"/>
    </source>
</evidence>
<dbReference type="AlphaFoldDB" id="A0A1W1CBH4"/>
<dbReference type="Pfam" id="PF02635">
    <property type="entry name" value="DsrE"/>
    <property type="match status" value="1"/>
</dbReference>
<proteinExistence type="predicted"/>
<dbReference type="InterPro" id="IPR003787">
    <property type="entry name" value="Sulphur_relay_DsrE/F-like"/>
</dbReference>
<dbReference type="PANTHER" id="PTHR37691">
    <property type="entry name" value="BLR3518 PROTEIN"/>
    <property type="match status" value="1"/>
</dbReference>
<reference evidence="1" key="1">
    <citation type="submission" date="2016-10" db="EMBL/GenBank/DDBJ databases">
        <authorList>
            <person name="de Groot N.N."/>
        </authorList>
    </citation>
    <scope>NUCLEOTIDE SEQUENCE</scope>
</reference>
<dbReference type="InterPro" id="IPR027396">
    <property type="entry name" value="DsrEFH-like"/>
</dbReference>
<dbReference type="Gene3D" id="3.40.1260.10">
    <property type="entry name" value="DsrEFH-like"/>
    <property type="match status" value="1"/>
</dbReference>
<dbReference type="EMBL" id="FPHF01000070">
    <property type="protein sequence ID" value="SFV63220.1"/>
    <property type="molecule type" value="Genomic_DNA"/>
</dbReference>
<dbReference type="PANTHER" id="PTHR37691:SF1">
    <property type="entry name" value="BLR3518 PROTEIN"/>
    <property type="match status" value="1"/>
</dbReference>
<dbReference type="SUPFAM" id="SSF75169">
    <property type="entry name" value="DsrEFH-like"/>
    <property type="match status" value="1"/>
</dbReference>
<organism evidence="1">
    <name type="scientific">hydrothermal vent metagenome</name>
    <dbReference type="NCBI Taxonomy" id="652676"/>
    <lineage>
        <taxon>unclassified sequences</taxon>
        <taxon>metagenomes</taxon>
        <taxon>ecological metagenomes</taxon>
    </lineage>
</organism>
<accession>A0A1W1CBH4</accession>
<protein>
    <submittedName>
        <fullName evidence="1">Uncharacterized protein</fullName>
    </submittedName>
</protein>
<gene>
    <name evidence="1" type="ORF">MNB_SM-4-87</name>
</gene>
<name>A0A1W1CBH4_9ZZZZ</name>
<sequence>MKKIILLLLTIFTLANADEETVRVVYDLTTEDVNKFEKNILKGIAVSKAYFEGNLQEFESAVIIHGEAFRFFLKDVEHSSFNSNSQLLEAYPELSKRVASMADTYEVEFLMCEASMSKYGLTKEDIVDYVQFIPTSTIGVIKKENEGFAYFPVKY</sequence>